<dbReference type="EMBL" id="FN393070">
    <property type="protein sequence ID" value="CAY79785.1"/>
    <property type="molecule type" value="Genomic_DNA"/>
</dbReference>
<name>C8Z8R9_YEAS8</name>
<organism evidence="1 2">
    <name type="scientific">Saccharomyces cerevisiae (strain Lalvin EC1118 / Prise de mousse)</name>
    <name type="common">Baker's yeast</name>
    <dbReference type="NCBI Taxonomy" id="643680"/>
    <lineage>
        <taxon>Eukaryota</taxon>
        <taxon>Fungi</taxon>
        <taxon>Dikarya</taxon>
        <taxon>Ascomycota</taxon>
        <taxon>Saccharomycotina</taxon>
        <taxon>Saccharomycetes</taxon>
        <taxon>Saccharomycetales</taxon>
        <taxon>Saccharomycetaceae</taxon>
        <taxon>Saccharomyces</taxon>
    </lineage>
</organism>
<reference evidence="1 2" key="1">
    <citation type="journal article" date="2009" name="Proc. Natl. Acad. Sci. U.S.A.">
        <title>Eukaryote-to-eukaryote gene transfer events revealed by the genome sequence of the wine yeast Saccharomyces cerevisiae EC1118.</title>
        <authorList>
            <person name="Novo M."/>
            <person name="Bigey F."/>
            <person name="Beyne E."/>
            <person name="Galeote V."/>
            <person name="Gavory F."/>
            <person name="Mallet S."/>
            <person name="Cambot B."/>
            <person name="Legras J.L."/>
            <person name="Wincker P."/>
            <person name="Casaregola S."/>
            <person name="Dequin S."/>
        </authorList>
    </citation>
    <scope>NUCLEOTIDE SEQUENCE [LARGE SCALE GENOMIC DNA]</scope>
    <source>
        <strain evidence="2">Lalvin EC1118 / Prise de mousse</strain>
    </source>
</reference>
<accession>C8Z8R9</accession>
<evidence type="ECO:0000313" key="1">
    <source>
        <dbReference type="EMBL" id="CAY79785.1"/>
    </source>
</evidence>
<dbReference type="Proteomes" id="UP000000286">
    <property type="component" value="Chromosome VII"/>
</dbReference>
<dbReference type="AlphaFoldDB" id="C8Z8R9"/>
<protein>
    <submittedName>
        <fullName evidence="1">EC1118_1G1_3268p</fullName>
    </submittedName>
</protein>
<sequence length="100" mass="11711">MTGYEPFKFFSIRMSSINSPSVIFKTIKTFNPGKTEEYRAKKAYVQDKGYLRQKRPCPFYYRIPTCTASKYSIGCASSKKLTYTRTKFKFNLVTQRENSL</sequence>
<proteinExistence type="predicted"/>
<evidence type="ECO:0000313" key="2">
    <source>
        <dbReference type="Proteomes" id="UP000000286"/>
    </source>
</evidence>
<gene>
    <name evidence="1" type="ORF">EC1118_1G1_3268g</name>
</gene>
<dbReference type="HOGENOM" id="CLU_2308255_0_0_1"/>